<dbReference type="EMBL" id="PKOZ01000015">
    <property type="protein sequence ID" value="PQD94072.1"/>
    <property type="molecule type" value="Genomic_DNA"/>
</dbReference>
<accession>A0A2S7MW77</accession>
<comment type="caution">
    <text evidence="6">The sequence shown here is derived from an EMBL/GenBank/DDBJ whole genome shotgun (WGS) entry which is preliminary data.</text>
</comment>
<dbReference type="GO" id="GO:0008234">
    <property type="term" value="F:cysteine-type peptidase activity"/>
    <property type="evidence" value="ECO:0007669"/>
    <property type="project" value="UniProtKB-KW"/>
</dbReference>
<dbReference type="PANTHER" id="PTHR47053">
    <property type="entry name" value="MUREIN DD-ENDOPEPTIDASE MEPH-RELATED"/>
    <property type="match status" value="1"/>
</dbReference>
<evidence type="ECO:0000313" key="7">
    <source>
        <dbReference type="Proteomes" id="UP000239663"/>
    </source>
</evidence>
<dbReference type="PANTHER" id="PTHR47053:SF1">
    <property type="entry name" value="MUREIN DD-ENDOPEPTIDASE MEPH-RELATED"/>
    <property type="match status" value="1"/>
</dbReference>
<name>A0A2S7MW77_9BACI</name>
<evidence type="ECO:0000313" key="6">
    <source>
        <dbReference type="EMBL" id="PQD94072.1"/>
    </source>
</evidence>
<dbReference type="InterPro" id="IPR051202">
    <property type="entry name" value="Peptidase_C40"/>
</dbReference>
<keyword evidence="7" id="KW-1185">Reference proteome</keyword>
<feature type="domain" description="NlpC/P60" evidence="5">
    <location>
        <begin position="46"/>
        <end position="166"/>
    </location>
</feature>
<dbReference type="GO" id="GO:0006508">
    <property type="term" value="P:proteolysis"/>
    <property type="evidence" value="ECO:0007669"/>
    <property type="project" value="UniProtKB-KW"/>
</dbReference>
<comment type="similarity">
    <text evidence="1">Belongs to the peptidase C40 family.</text>
</comment>
<dbReference type="AlphaFoldDB" id="A0A2S7MW77"/>
<gene>
    <name evidence="6" type="ORF">CYL18_16500</name>
</gene>
<dbReference type="SUPFAM" id="SSF54001">
    <property type="entry name" value="Cysteine proteinases"/>
    <property type="match status" value="1"/>
</dbReference>
<evidence type="ECO:0000259" key="5">
    <source>
        <dbReference type="PROSITE" id="PS51935"/>
    </source>
</evidence>
<dbReference type="InterPro" id="IPR000064">
    <property type="entry name" value="NLP_P60_dom"/>
</dbReference>
<dbReference type="InterPro" id="IPR038765">
    <property type="entry name" value="Papain-like_cys_pep_sf"/>
</dbReference>
<protein>
    <submittedName>
        <fullName evidence="6">Peptidase P60</fullName>
    </submittedName>
</protein>
<dbReference type="Gene3D" id="3.90.1720.10">
    <property type="entry name" value="endopeptidase domain like (from Nostoc punctiforme)"/>
    <property type="match status" value="1"/>
</dbReference>
<dbReference type="Pfam" id="PF00877">
    <property type="entry name" value="NLPC_P60"/>
    <property type="match status" value="1"/>
</dbReference>
<organism evidence="6 7">
    <name type="scientific">Pradoshia eiseniae</name>
    <dbReference type="NCBI Taxonomy" id="2064768"/>
    <lineage>
        <taxon>Bacteria</taxon>
        <taxon>Bacillati</taxon>
        <taxon>Bacillota</taxon>
        <taxon>Bacilli</taxon>
        <taxon>Bacillales</taxon>
        <taxon>Bacillaceae</taxon>
        <taxon>Pradoshia</taxon>
    </lineage>
</organism>
<sequence>MIYQNRRTYKWGSIVKKLIIAVTILLSSALLPFGPGQSDASAAFSSNSVNKIVNTGKKYIGTPYKWGGITPVGFDCSGFVNYTVKKATGKTLPRTTTSLYKKGTKISKSKLKKGDLLFFNTSGKGISHVAIYMGNNTMIHAASKGVKTDKLTNSYWKKRYVGAKRL</sequence>
<dbReference type="OrthoDB" id="9813368at2"/>
<evidence type="ECO:0000256" key="3">
    <source>
        <dbReference type="ARBA" id="ARBA00022801"/>
    </source>
</evidence>
<evidence type="ECO:0000256" key="4">
    <source>
        <dbReference type="ARBA" id="ARBA00022807"/>
    </source>
</evidence>
<keyword evidence="3" id="KW-0378">Hydrolase</keyword>
<proteinExistence type="inferred from homology"/>
<reference evidence="6 7" key="1">
    <citation type="submission" date="2017-12" db="EMBL/GenBank/DDBJ databases">
        <title>Taxonomic description and draft genome of Pradoshia cofamensis Gen. nov., sp. nov., a thermotolerant bacillale isolated from anterior gut of earthworm Eisenia fetida.</title>
        <authorList>
            <person name="Saha T."/>
            <person name="Chakraborty R."/>
        </authorList>
    </citation>
    <scope>NUCLEOTIDE SEQUENCE [LARGE SCALE GENOMIC DNA]</scope>
    <source>
        <strain evidence="6 7">EAG3</strain>
    </source>
</reference>
<evidence type="ECO:0000256" key="1">
    <source>
        <dbReference type="ARBA" id="ARBA00007074"/>
    </source>
</evidence>
<evidence type="ECO:0000256" key="2">
    <source>
        <dbReference type="ARBA" id="ARBA00022670"/>
    </source>
</evidence>
<dbReference type="Proteomes" id="UP000239663">
    <property type="component" value="Unassembled WGS sequence"/>
</dbReference>
<keyword evidence="2" id="KW-0645">Protease</keyword>
<dbReference type="PROSITE" id="PS51935">
    <property type="entry name" value="NLPC_P60"/>
    <property type="match status" value="1"/>
</dbReference>
<keyword evidence="4" id="KW-0788">Thiol protease</keyword>